<keyword evidence="3" id="KW-0378">Hydrolase</keyword>
<accession>A0A1G9N2D0</accession>
<comment type="similarity">
    <text evidence="1">Belongs to the peptidase S1C family.</text>
</comment>
<dbReference type="GO" id="GO:0006508">
    <property type="term" value="P:proteolysis"/>
    <property type="evidence" value="ECO:0007669"/>
    <property type="project" value="UniProtKB-KW"/>
</dbReference>
<dbReference type="AlphaFoldDB" id="A0A1G9N2D0"/>
<feature type="region of interest" description="Disordered" evidence="4">
    <location>
        <begin position="133"/>
        <end position="152"/>
    </location>
</feature>
<feature type="compositionally biased region" description="Low complexity" evidence="4">
    <location>
        <begin position="135"/>
        <end position="151"/>
    </location>
</feature>
<dbReference type="PRINTS" id="PR00834">
    <property type="entry name" value="PROTEASES2C"/>
</dbReference>
<keyword evidence="5" id="KW-0472">Membrane</keyword>
<evidence type="ECO:0000256" key="5">
    <source>
        <dbReference type="SAM" id="Phobius"/>
    </source>
</evidence>
<dbReference type="STRING" id="686624.SAMN04488242_2900"/>
<evidence type="ECO:0000256" key="4">
    <source>
        <dbReference type="SAM" id="MobiDB-lite"/>
    </source>
</evidence>
<dbReference type="Pfam" id="PF13365">
    <property type="entry name" value="Trypsin_2"/>
    <property type="match status" value="1"/>
</dbReference>
<dbReference type="CDD" id="cd06779">
    <property type="entry name" value="cpPDZ_Deg_HtrA-like"/>
    <property type="match status" value="1"/>
</dbReference>
<dbReference type="RefSeq" id="WP_093253689.1">
    <property type="nucleotide sequence ID" value="NZ_FNGP01000006.1"/>
</dbReference>
<dbReference type="PANTHER" id="PTHR43343:SF3">
    <property type="entry name" value="PROTEASE DO-LIKE 8, CHLOROPLASTIC"/>
    <property type="match status" value="1"/>
</dbReference>
<dbReference type="Gene3D" id="2.30.42.10">
    <property type="match status" value="1"/>
</dbReference>
<dbReference type="PROSITE" id="PS50106">
    <property type="entry name" value="PDZ"/>
    <property type="match status" value="1"/>
</dbReference>
<keyword evidence="5" id="KW-1133">Transmembrane helix</keyword>
<dbReference type="OrthoDB" id="9758917at2"/>
<evidence type="ECO:0000313" key="8">
    <source>
        <dbReference type="Proteomes" id="UP000199475"/>
    </source>
</evidence>
<dbReference type="InterPro" id="IPR051201">
    <property type="entry name" value="Chloro_Bact_Ser_Proteases"/>
</dbReference>
<feature type="domain" description="PDZ" evidence="6">
    <location>
        <begin position="362"/>
        <end position="447"/>
    </location>
</feature>
<feature type="region of interest" description="Disordered" evidence="4">
    <location>
        <begin position="1"/>
        <end position="100"/>
    </location>
</feature>
<dbReference type="InterPro" id="IPR043504">
    <property type="entry name" value="Peptidase_S1_PA_chymotrypsin"/>
</dbReference>
<feature type="compositionally biased region" description="Polar residues" evidence="4">
    <location>
        <begin position="59"/>
        <end position="70"/>
    </location>
</feature>
<dbReference type="InterPro" id="IPR001940">
    <property type="entry name" value="Peptidase_S1C"/>
</dbReference>
<dbReference type="SUPFAM" id="SSF50494">
    <property type="entry name" value="Trypsin-like serine proteases"/>
    <property type="match status" value="1"/>
</dbReference>
<dbReference type="Proteomes" id="UP000199475">
    <property type="component" value="Unassembled WGS sequence"/>
</dbReference>
<organism evidence="7 8">
    <name type="scientific">Tessaracoccus oleiagri</name>
    <dbReference type="NCBI Taxonomy" id="686624"/>
    <lineage>
        <taxon>Bacteria</taxon>
        <taxon>Bacillati</taxon>
        <taxon>Actinomycetota</taxon>
        <taxon>Actinomycetes</taxon>
        <taxon>Propionibacteriales</taxon>
        <taxon>Propionibacteriaceae</taxon>
        <taxon>Tessaracoccus</taxon>
    </lineage>
</organism>
<dbReference type="PANTHER" id="PTHR43343">
    <property type="entry name" value="PEPTIDASE S12"/>
    <property type="match status" value="1"/>
</dbReference>
<sequence>MSDTPNPWNDDHRRADTGPQGQPSANAPRYQERPQFQQGPQYPQGQQAGASYPRPEFQTRPTSQPWQGQPSMGGGYRPPMQQSYGPQPQPSRSPQKKGSGKLAAGFVGVALLAAGVGAGSGIVADRYWNTSEPAVTSTQEEQGTGTTTVVQADPNAPDWATVADVASKSVVAIQVATAQGGGQGSGVVIDTDGNIITNNHVVNGARQILVTLGDESFQAELVGTDPATDLAVIRLTDPPEDLTPIAIGDSNALVVGDPVMAIGNPLGLSGTVTTGIVSALDRPVTTQAVGASNRDTVVTAAIQTNAAINPGNSGGALVNSSGELVGITTSIASLPGSSSGGQAGNIGIGFAIGSDQAQHVAEQLLEDGTAQHPQVGVTARDVQEVGTMGAEVVTVVPGSPAAEGGLQPGDVITAINDRTVSSTSQLVGLVRAQKVGEPITVTYVRGGEESTVEVTPVAASE</sequence>
<dbReference type="InterPro" id="IPR036034">
    <property type="entry name" value="PDZ_sf"/>
</dbReference>
<protein>
    <submittedName>
        <fullName evidence="7">Putative serine protease PepD</fullName>
    </submittedName>
</protein>
<keyword evidence="2 7" id="KW-0645">Protease</keyword>
<dbReference type="GO" id="GO:0004252">
    <property type="term" value="F:serine-type endopeptidase activity"/>
    <property type="evidence" value="ECO:0007669"/>
    <property type="project" value="InterPro"/>
</dbReference>
<dbReference type="Gene3D" id="2.40.10.10">
    <property type="entry name" value="Trypsin-like serine proteases"/>
    <property type="match status" value="2"/>
</dbReference>
<evidence type="ECO:0000256" key="2">
    <source>
        <dbReference type="ARBA" id="ARBA00022670"/>
    </source>
</evidence>
<evidence type="ECO:0000256" key="3">
    <source>
        <dbReference type="ARBA" id="ARBA00022801"/>
    </source>
</evidence>
<name>A0A1G9N2D0_9ACTN</name>
<keyword evidence="8" id="KW-1185">Reference proteome</keyword>
<evidence type="ECO:0000256" key="1">
    <source>
        <dbReference type="ARBA" id="ARBA00010541"/>
    </source>
</evidence>
<dbReference type="InterPro" id="IPR001478">
    <property type="entry name" value="PDZ"/>
</dbReference>
<reference evidence="7 8" key="1">
    <citation type="submission" date="2016-10" db="EMBL/GenBank/DDBJ databases">
        <authorList>
            <person name="de Groot N.N."/>
        </authorList>
    </citation>
    <scope>NUCLEOTIDE SEQUENCE [LARGE SCALE GENOMIC DNA]</scope>
    <source>
        <strain evidence="7 8">CGMCC 1.9159</strain>
    </source>
</reference>
<keyword evidence="5" id="KW-0812">Transmembrane</keyword>
<feature type="transmembrane region" description="Helical" evidence="5">
    <location>
        <begin position="102"/>
        <end position="124"/>
    </location>
</feature>
<evidence type="ECO:0000313" key="7">
    <source>
        <dbReference type="EMBL" id="SDL80658.1"/>
    </source>
</evidence>
<proteinExistence type="inferred from homology"/>
<feature type="compositionally biased region" description="Low complexity" evidence="4">
    <location>
        <begin position="78"/>
        <end position="93"/>
    </location>
</feature>
<dbReference type="SMART" id="SM00228">
    <property type="entry name" value="PDZ"/>
    <property type="match status" value="1"/>
</dbReference>
<dbReference type="Pfam" id="PF13180">
    <property type="entry name" value="PDZ_2"/>
    <property type="match status" value="1"/>
</dbReference>
<feature type="compositionally biased region" description="Low complexity" evidence="4">
    <location>
        <begin position="34"/>
        <end position="49"/>
    </location>
</feature>
<dbReference type="SUPFAM" id="SSF50156">
    <property type="entry name" value="PDZ domain-like"/>
    <property type="match status" value="1"/>
</dbReference>
<dbReference type="EMBL" id="FNGP01000006">
    <property type="protein sequence ID" value="SDL80658.1"/>
    <property type="molecule type" value="Genomic_DNA"/>
</dbReference>
<evidence type="ECO:0000259" key="6">
    <source>
        <dbReference type="PROSITE" id="PS50106"/>
    </source>
</evidence>
<gene>
    <name evidence="7" type="ORF">SAMN04488242_2900</name>
</gene>
<dbReference type="InterPro" id="IPR009003">
    <property type="entry name" value="Peptidase_S1_PA"/>
</dbReference>